<dbReference type="AlphaFoldDB" id="A0A9W8BNB7"/>
<evidence type="ECO:0000256" key="3">
    <source>
        <dbReference type="ARBA" id="ARBA00022701"/>
    </source>
</evidence>
<reference evidence="9" key="1">
    <citation type="submission" date="2022-07" db="EMBL/GenBank/DDBJ databases">
        <title>Phylogenomic reconstructions and comparative analyses of Kickxellomycotina fungi.</title>
        <authorList>
            <person name="Reynolds N.K."/>
            <person name="Stajich J.E."/>
            <person name="Barry K."/>
            <person name="Grigoriev I.V."/>
            <person name="Crous P."/>
            <person name="Smith M.E."/>
        </authorList>
    </citation>
    <scope>NUCLEOTIDE SEQUENCE</scope>
    <source>
        <strain evidence="9">IMI 214461</strain>
    </source>
</reference>
<evidence type="ECO:0000256" key="5">
    <source>
        <dbReference type="ARBA" id="ARBA00023212"/>
    </source>
</evidence>
<comment type="subcellular location">
    <subcellularLocation>
        <location evidence="1">Cytoplasm</location>
        <location evidence="1">Cytoskeleton</location>
    </subcellularLocation>
</comment>
<evidence type="ECO:0000313" key="10">
    <source>
        <dbReference type="Proteomes" id="UP001150907"/>
    </source>
</evidence>
<evidence type="ECO:0000256" key="1">
    <source>
        <dbReference type="ARBA" id="ARBA00004245"/>
    </source>
</evidence>
<keyword evidence="10" id="KW-1185">Reference proteome</keyword>
<gene>
    <name evidence="9" type="ORF">H4R26_000570</name>
</gene>
<feature type="region of interest" description="Disordered" evidence="7">
    <location>
        <begin position="604"/>
        <end position="624"/>
    </location>
</feature>
<sequence length="690" mass="74553">MLEAENRVLRLKGEQDKAHLAAGHMLARGLATVNGAASPQTRGGSEGVSRFSPRGPALPPAASESSDTSGLNQQLNDARDLLERERQESKARVALLVSQIRDLKLQGGSDGSIAVASTERAEAQSQTVLADEGSGARIAQLESILEQTTQEYTQELALAKKTQTDLELELEARSSTNRDLQSDLEARSSEVASLDSRLKQADAERLRANDMLKELAQEHEQKQADDSSEKSELASNLNNQVEKLRQGLVASEEQRLGMSSRLDTTQNLLATAETKLTAAQDRLVLLEERVADYDAKSDLAGLYHSRMCLTVEAVQKLAERTCSADAGADEFLPESCSVEAATRLYARLQALVARLDSTASVQPFPKASSEGADADDRVRSEQDAGLLAQIGELEELNNTLVKERDQITHEQTLVNDYLGKLESECNRLVEDIEQLNAENQRLSENLRAASLQNSTISLDIGSLDARLVDEQAGASGSPPRAANPTTSSGVADDTAGALGQQARELAATRAQLAELKQHKDSEIKRLQDELGCLEDLIEDKIFNESELNDKISSLTSEVERLQHKLQRLQGVGEVNAAAATSAGSGPKPEPNGVVTVASSVCDKDVTARTGPSGPQRDALRTEDASDDEPAYCDICDVRSHGIADCPQLNAAPSALFKNEVSIDSSRPYCDNCEAFVDHWTDECPHGDEMF</sequence>
<evidence type="ECO:0000256" key="7">
    <source>
        <dbReference type="SAM" id="MobiDB-lite"/>
    </source>
</evidence>
<feature type="coiled-coil region" evidence="6">
    <location>
        <begin position="198"/>
        <end position="296"/>
    </location>
</feature>
<feature type="coiled-coil region" evidence="6">
    <location>
        <begin position="498"/>
        <end position="571"/>
    </location>
</feature>
<feature type="domain" description="CLIP1 zinc knuckle" evidence="8">
    <location>
        <begin position="666"/>
        <end position="683"/>
    </location>
</feature>
<keyword evidence="2" id="KW-0963">Cytoplasm</keyword>
<evidence type="ECO:0000256" key="2">
    <source>
        <dbReference type="ARBA" id="ARBA00022490"/>
    </source>
</evidence>
<feature type="compositionally biased region" description="Polar residues" evidence="7">
    <location>
        <begin position="63"/>
        <end position="72"/>
    </location>
</feature>
<feature type="region of interest" description="Disordered" evidence="7">
    <location>
        <begin position="471"/>
        <end position="493"/>
    </location>
</feature>
<evidence type="ECO:0000259" key="8">
    <source>
        <dbReference type="Pfam" id="PF16641"/>
    </source>
</evidence>
<dbReference type="OrthoDB" id="2130750at2759"/>
<keyword evidence="3" id="KW-0493">Microtubule</keyword>
<accession>A0A9W8BNB7</accession>
<feature type="region of interest" description="Disordered" evidence="7">
    <location>
        <begin position="33"/>
        <end position="72"/>
    </location>
</feature>
<evidence type="ECO:0000313" key="9">
    <source>
        <dbReference type="EMBL" id="KAJ2007772.1"/>
    </source>
</evidence>
<dbReference type="Proteomes" id="UP001150907">
    <property type="component" value="Unassembled WGS sequence"/>
</dbReference>
<dbReference type="Pfam" id="PF16641">
    <property type="entry name" value="CLIP1_ZNF"/>
    <property type="match status" value="1"/>
</dbReference>
<protein>
    <recommendedName>
        <fullName evidence="8">CLIP1 zinc knuckle domain-containing protein</fullName>
    </recommendedName>
</protein>
<feature type="coiled-coil region" evidence="6">
    <location>
        <begin position="390"/>
        <end position="452"/>
    </location>
</feature>
<name>A0A9W8BNB7_9FUNG</name>
<keyword evidence="5" id="KW-0206">Cytoskeleton</keyword>
<dbReference type="InterPro" id="IPR032108">
    <property type="entry name" value="CLIP1_ZNF"/>
</dbReference>
<organism evidence="9 10">
    <name type="scientific">Coemansia thaxteri</name>
    <dbReference type="NCBI Taxonomy" id="2663907"/>
    <lineage>
        <taxon>Eukaryota</taxon>
        <taxon>Fungi</taxon>
        <taxon>Fungi incertae sedis</taxon>
        <taxon>Zoopagomycota</taxon>
        <taxon>Kickxellomycotina</taxon>
        <taxon>Kickxellomycetes</taxon>
        <taxon>Kickxellales</taxon>
        <taxon>Kickxellaceae</taxon>
        <taxon>Coemansia</taxon>
    </lineage>
</organism>
<comment type="caution">
    <text evidence="9">The sequence shown here is derived from an EMBL/GenBank/DDBJ whole genome shotgun (WGS) entry which is preliminary data.</text>
</comment>
<proteinExistence type="predicted"/>
<dbReference type="GO" id="GO:0005874">
    <property type="term" value="C:microtubule"/>
    <property type="evidence" value="ECO:0007669"/>
    <property type="project" value="UniProtKB-KW"/>
</dbReference>
<keyword evidence="4 6" id="KW-0175">Coiled coil</keyword>
<evidence type="ECO:0000256" key="4">
    <source>
        <dbReference type="ARBA" id="ARBA00023054"/>
    </source>
</evidence>
<feature type="region of interest" description="Disordered" evidence="7">
    <location>
        <begin position="172"/>
        <end position="197"/>
    </location>
</feature>
<dbReference type="EMBL" id="JANBQF010000018">
    <property type="protein sequence ID" value="KAJ2007772.1"/>
    <property type="molecule type" value="Genomic_DNA"/>
</dbReference>
<evidence type="ECO:0000256" key="6">
    <source>
        <dbReference type="SAM" id="Coils"/>
    </source>
</evidence>